<feature type="domain" description="Pyrrolo-quinoline quinone repeat" evidence="1">
    <location>
        <begin position="240"/>
        <end position="401"/>
    </location>
</feature>
<dbReference type="Proteomes" id="UP000193484">
    <property type="component" value="Unassembled WGS sequence"/>
</dbReference>
<dbReference type="STRING" id="1793.AWC04_11795"/>
<dbReference type="AlphaFoldDB" id="A0A1X1RBE3"/>
<reference evidence="2 3" key="1">
    <citation type="submission" date="2016-01" db="EMBL/GenBank/DDBJ databases">
        <title>The new phylogeny of the genus Mycobacterium.</title>
        <authorList>
            <person name="Tarcisio F."/>
            <person name="Conor M."/>
            <person name="Antonella G."/>
            <person name="Elisabetta G."/>
            <person name="Giulia F.S."/>
            <person name="Sara T."/>
            <person name="Anna F."/>
            <person name="Clotilde B."/>
            <person name="Roberto B."/>
            <person name="Veronica D.S."/>
            <person name="Fabio R."/>
            <person name="Monica P."/>
            <person name="Olivier J."/>
            <person name="Enrico T."/>
            <person name="Nicola S."/>
        </authorList>
    </citation>
    <scope>NUCLEOTIDE SEQUENCE [LARGE SCALE GENOMIC DNA]</scope>
    <source>
        <strain evidence="2 3">DSM 44179</strain>
    </source>
</reference>
<sequence>MTRAELRAGAPRRRPVIVALCLGAGLLLLAAAIGFGHFSRTRASSSALPVVNLRWDASTPGFASWLAVVLGTLVLVAAVVAIAVGGRSWIVLAVVAGFAAPPFALSALPGNYAAITDDYLSSQRVPTAYLAWWFGLLGALLVAGGALGYLGRGRAIRPGALLGGGAAGLIAGLAAAVLVLPDGDPGRGFEATTAAAGGPAPPVPTDVGRVPAFTVRVDGIGEDAVRAAGAGFVVRTPDGVRAFDVSGQLRWAHRHRDWDATYLGVYDDGGTVVVRFDSGAHQAGVLVGLDAETGTLLWRTDDRVLVVAVTDTPGDTPTDGQAHYLVTFSGPNLTRIDTRTGRDLWRTDIGYPNSHLVAGTGADIGLFSGQVQQQDVAMRYLAVDPATGAIRHDIAVGRYPRWEGGGVSAEAAGRDGLVFAGGDGQPRYLNVATGRVFPLRPGALARGDGPDGFVTESPIFGGRTLGLYDGVDGRLRCSVDVQGTGGVTVAGLGSMLLIGTRDGVRAYRATDSGACAPLPGADLHVPADDLVVAPGALLVVDRKEGTITGYA</sequence>
<evidence type="ECO:0000313" key="2">
    <source>
        <dbReference type="EMBL" id="ORV02600.1"/>
    </source>
</evidence>
<dbReference type="SUPFAM" id="SSF50998">
    <property type="entry name" value="Quinoprotein alcohol dehydrogenase-like"/>
    <property type="match status" value="1"/>
</dbReference>
<dbReference type="PANTHER" id="PTHR34512">
    <property type="entry name" value="CELL SURFACE PROTEIN"/>
    <property type="match status" value="1"/>
</dbReference>
<dbReference type="EMBL" id="LQOJ01000040">
    <property type="protein sequence ID" value="ORV02600.1"/>
    <property type="molecule type" value="Genomic_DNA"/>
</dbReference>
<dbReference type="PANTHER" id="PTHR34512:SF30">
    <property type="entry name" value="OUTER MEMBRANE PROTEIN ASSEMBLY FACTOR BAMB"/>
    <property type="match status" value="1"/>
</dbReference>
<proteinExistence type="predicted"/>
<dbReference type="InterPro" id="IPR011047">
    <property type="entry name" value="Quinoprotein_ADH-like_sf"/>
</dbReference>
<organism evidence="2 3">
    <name type="scientific">Mycolicibacterium fallax</name>
    <name type="common">Mycobacterium fallax</name>
    <dbReference type="NCBI Taxonomy" id="1793"/>
    <lineage>
        <taxon>Bacteria</taxon>
        <taxon>Bacillati</taxon>
        <taxon>Actinomycetota</taxon>
        <taxon>Actinomycetes</taxon>
        <taxon>Mycobacteriales</taxon>
        <taxon>Mycobacteriaceae</taxon>
        <taxon>Mycolicibacterium</taxon>
    </lineage>
</organism>
<accession>A0A1X1RBE3</accession>
<keyword evidence="3" id="KW-1185">Reference proteome</keyword>
<evidence type="ECO:0000259" key="1">
    <source>
        <dbReference type="Pfam" id="PF13360"/>
    </source>
</evidence>
<dbReference type="Gene3D" id="2.130.10.10">
    <property type="entry name" value="YVTN repeat-like/Quinoprotein amine dehydrogenase"/>
    <property type="match status" value="1"/>
</dbReference>
<dbReference type="InterPro" id="IPR015943">
    <property type="entry name" value="WD40/YVTN_repeat-like_dom_sf"/>
</dbReference>
<dbReference type="OrthoDB" id="4636183at2"/>
<dbReference type="InterPro" id="IPR002372">
    <property type="entry name" value="PQQ_rpt_dom"/>
</dbReference>
<comment type="caution">
    <text evidence="2">The sequence shown here is derived from an EMBL/GenBank/DDBJ whole genome shotgun (WGS) entry which is preliminary data.</text>
</comment>
<dbReference type="RefSeq" id="WP_085096334.1">
    <property type="nucleotide sequence ID" value="NZ_AP022603.1"/>
</dbReference>
<dbReference type="Pfam" id="PF13360">
    <property type="entry name" value="PQQ_2"/>
    <property type="match status" value="1"/>
</dbReference>
<name>A0A1X1RBE3_MYCFA</name>
<protein>
    <recommendedName>
        <fullName evidence="1">Pyrrolo-quinoline quinone repeat domain-containing protein</fullName>
    </recommendedName>
</protein>
<evidence type="ECO:0000313" key="3">
    <source>
        <dbReference type="Proteomes" id="UP000193484"/>
    </source>
</evidence>
<gene>
    <name evidence="2" type="ORF">AWC04_11795</name>
</gene>